<dbReference type="Pfam" id="PF00590">
    <property type="entry name" value="TP_methylase"/>
    <property type="match status" value="1"/>
</dbReference>
<evidence type="ECO:0000256" key="1">
    <source>
        <dbReference type="ARBA" id="ARBA00004953"/>
    </source>
</evidence>
<dbReference type="GO" id="GO:0032259">
    <property type="term" value="P:methylation"/>
    <property type="evidence" value="ECO:0007669"/>
    <property type="project" value="UniProtKB-KW"/>
</dbReference>
<dbReference type="InterPro" id="IPR012818">
    <property type="entry name" value="CbiE"/>
</dbReference>
<dbReference type="EMBL" id="JAVDPW010000006">
    <property type="protein sequence ID" value="MDR6291386.1"/>
    <property type="molecule type" value="Genomic_DNA"/>
</dbReference>
<dbReference type="NCBIfam" id="TIGR02467">
    <property type="entry name" value="CbiE"/>
    <property type="match status" value="1"/>
</dbReference>
<protein>
    <submittedName>
        <fullName evidence="7">Precorrin-6Y C5,15-methyltransferase (Decarboxylating)</fullName>
        <ecNumber evidence="7">2.1.1.132</ecNumber>
    </submittedName>
</protein>
<accession>A0ABU1JRZ3</accession>
<evidence type="ECO:0000256" key="4">
    <source>
        <dbReference type="ARBA" id="ARBA00022679"/>
    </source>
</evidence>
<dbReference type="InterPro" id="IPR006365">
    <property type="entry name" value="Cbl_synth_CobL"/>
</dbReference>
<evidence type="ECO:0000256" key="3">
    <source>
        <dbReference type="ARBA" id="ARBA00022603"/>
    </source>
</evidence>
<dbReference type="RefSeq" id="WP_309796536.1">
    <property type="nucleotide sequence ID" value="NZ_JAVDPW010000006.1"/>
</dbReference>
<dbReference type="Proteomes" id="UP001262410">
    <property type="component" value="Unassembled WGS sequence"/>
</dbReference>
<dbReference type="EC" id="2.1.1.132" evidence="7"/>
<dbReference type="Gene3D" id="3.40.50.150">
    <property type="entry name" value="Vaccinia Virus protein VP39"/>
    <property type="match status" value="1"/>
</dbReference>
<feature type="domain" description="Tetrapyrrole methylase" evidence="6">
    <location>
        <begin position="5"/>
        <end position="189"/>
    </location>
</feature>
<dbReference type="InterPro" id="IPR029063">
    <property type="entry name" value="SAM-dependent_MTases_sf"/>
</dbReference>
<dbReference type="SUPFAM" id="SSF53790">
    <property type="entry name" value="Tetrapyrrole methylase"/>
    <property type="match status" value="1"/>
</dbReference>
<name>A0ABU1JRZ3_9PROT</name>
<comment type="caution">
    <text evidence="7">The sequence shown here is derived from an EMBL/GenBank/DDBJ whole genome shotgun (WGS) entry which is preliminary data.</text>
</comment>
<reference evidence="7 8" key="1">
    <citation type="submission" date="2023-07" db="EMBL/GenBank/DDBJ databases">
        <title>Sorghum-associated microbial communities from plants grown in Nebraska, USA.</title>
        <authorList>
            <person name="Schachtman D."/>
        </authorList>
    </citation>
    <scope>NUCLEOTIDE SEQUENCE [LARGE SCALE GENOMIC DNA]</scope>
    <source>
        <strain evidence="7 8">584</strain>
    </source>
</reference>
<evidence type="ECO:0000313" key="8">
    <source>
        <dbReference type="Proteomes" id="UP001262410"/>
    </source>
</evidence>
<keyword evidence="4 7" id="KW-0808">Transferase</keyword>
<dbReference type="InterPro" id="IPR014777">
    <property type="entry name" value="4pyrrole_Mease_sub1"/>
</dbReference>
<keyword evidence="3 7" id="KW-0489">Methyltransferase</keyword>
<gene>
    <name evidence="7" type="ORF">E9232_003912</name>
</gene>
<dbReference type="PIRSF" id="PIRSF036428">
    <property type="entry name" value="CobL"/>
    <property type="match status" value="1"/>
</dbReference>
<dbReference type="GO" id="GO:0046025">
    <property type="term" value="F:precorrin-6Y C5,15-methyltransferase (decarboxylating) activity"/>
    <property type="evidence" value="ECO:0007669"/>
    <property type="project" value="UniProtKB-EC"/>
</dbReference>
<dbReference type="SUPFAM" id="SSF53335">
    <property type="entry name" value="S-adenosyl-L-methionine-dependent methyltransferases"/>
    <property type="match status" value="1"/>
</dbReference>
<comment type="pathway">
    <text evidence="1">Cofactor biosynthesis; adenosylcobalamin biosynthesis.</text>
</comment>
<proteinExistence type="predicted"/>
<dbReference type="InterPro" id="IPR000878">
    <property type="entry name" value="4pyrrol_Mease"/>
</dbReference>
<dbReference type="Gene3D" id="3.30.950.10">
    <property type="entry name" value="Methyltransferase, Cobalt-precorrin-4 Transmethylase, Domain 2"/>
    <property type="match status" value="1"/>
</dbReference>
<evidence type="ECO:0000259" key="6">
    <source>
        <dbReference type="Pfam" id="PF00590"/>
    </source>
</evidence>
<sequence length="406" mass="42532">MVPWLSVIGIGEDGLDGLAPIARALYDSAEIVVGGKRHLEMVPEDGRRRIPWPPQLLALVPEIEALRGRRVCVLASGDPMCFGVGVTLSRRIPIAEMVVVPAPSAFSLACARLGWPLVEVRMVTLHGRPLELAVPHLQPGARLLVLSADRTTPGRLAGLLRDSGWGGSGFTVLERMGGPGERTTHATAATWDGQEVDDLNTIAIDCVAGPGTRIFPTVPGLPDDAFAHDGQLTKREVRAMTLAALAPSPGQMLWDVGAGCGSIAIEWMRCDPRSRAVAIERDDSRLALIAQNAAALGTPFLKIVRGAAPAALAGDLPRPDAVFIGGGITGEGVVEACWAALPPGGRLVANVVTAEGEAAVVGHHARLGGSLSRIAVSRAEPIGGYHGWRPLMPVTQWAAVKPWGAA</sequence>
<dbReference type="InterPro" id="IPR014776">
    <property type="entry name" value="4pyrrole_Mease_sub2"/>
</dbReference>
<organism evidence="7 8">
    <name type="scientific">Inquilinus ginsengisoli</name>
    <dbReference type="NCBI Taxonomy" id="363840"/>
    <lineage>
        <taxon>Bacteria</taxon>
        <taxon>Pseudomonadati</taxon>
        <taxon>Pseudomonadota</taxon>
        <taxon>Alphaproteobacteria</taxon>
        <taxon>Rhodospirillales</taxon>
        <taxon>Rhodospirillaceae</taxon>
        <taxon>Inquilinus</taxon>
    </lineage>
</organism>
<evidence type="ECO:0000313" key="7">
    <source>
        <dbReference type="EMBL" id="MDR6291386.1"/>
    </source>
</evidence>
<keyword evidence="5" id="KW-0949">S-adenosyl-L-methionine</keyword>
<dbReference type="Gene3D" id="3.40.1010.10">
    <property type="entry name" value="Cobalt-precorrin-4 Transmethylase, Domain 1"/>
    <property type="match status" value="1"/>
</dbReference>
<dbReference type="PANTHER" id="PTHR43182">
    <property type="entry name" value="COBALT-PRECORRIN-6B C(15)-METHYLTRANSFERASE (DECARBOXYLATING)"/>
    <property type="match status" value="1"/>
</dbReference>
<dbReference type="InterPro" id="IPR050714">
    <property type="entry name" value="Cobalamin_biosynth_MTase"/>
</dbReference>
<dbReference type="NCBIfam" id="TIGR02469">
    <property type="entry name" value="CbiT"/>
    <property type="match status" value="1"/>
</dbReference>
<dbReference type="CDD" id="cd02440">
    <property type="entry name" value="AdoMet_MTases"/>
    <property type="match status" value="1"/>
</dbReference>
<dbReference type="InterPro" id="IPR035996">
    <property type="entry name" value="4pyrrol_Methylase_sf"/>
</dbReference>
<dbReference type="InterPro" id="IPR014008">
    <property type="entry name" value="Cbl_synth_MTase_CbiT"/>
</dbReference>
<dbReference type="CDD" id="cd11644">
    <property type="entry name" value="Precorrin-6Y-MT"/>
    <property type="match status" value="1"/>
</dbReference>
<dbReference type="PANTHER" id="PTHR43182:SF1">
    <property type="entry name" value="COBALT-PRECORRIN-7 C(5)-METHYLTRANSFERASE"/>
    <property type="match status" value="1"/>
</dbReference>
<keyword evidence="8" id="KW-1185">Reference proteome</keyword>
<keyword evidence="2" id="KW-0169">Cobalamin biosynthesis</keyword>
<evidence type="ECO:0000256" key="2">
    <source>
        <dbReference type="ARBA" id="ARBA00022573"/>
    </source>
</evidence>
<evidence type="ECO:0000256" key="5">
    <source>
        <dbReference type="ARBA" id="ARBA00022691"/>
    </source>
</evidence>